<dbReference type="GO" id="GO:0006284">
    <property type="term" value="P:base-excision repair"/>
    <property type="evidence" value="ECO:0007669"/>
    <property type="project" value="InterPro"/>
</dbReference>
<dbReference type="Gene3D" id="1.10.340.30">
    <property type="entry name" value="Hypothetical protein, domain 2"/>
    <property type="match status" value="1"/>
</dbReference>
<sequence>MSEHITKYQDGLTRCSWPGQDDLYIHYHDTEWGVQLFGDDAMFERVCLEGFQAGLSWITILRRRENFRKAFKNFEIAKVARMTDKDVERLMVNEGIIRNRAKIASTISNAKLTQKLDGSLSEIIWSHAPKVRTRRLSAQKFEFVATTPESEALSKTLRKLGFSFVGPTTMYALMQSIGMVNDHAPGCFRRNQLQD</sequence>
<reference evidence="1" key="1">
    <citation type="submission" date="2020-05" db="EMBL/GenBank/DDBJ databases">
        <authorList>
            <person name="Chiriac C."/>
            <person name="Salcher M."/>
            <person name="Ghai R."/>
            <person name="Kavagutti S V."/>
        </authorList>
    </citation>
    <scope>NUCLEOTIDE SEQUENCE</scope>
</reference>
<dbReference type="GO" id="GO:0008725">
    <property type="term" value="F:DNA-3-methyladenine glycosylase activity"/>
    <property type="evidence" value="ECO:0007669"/>
    <property type="project" value="InterPro"/>
</dbReference>
<dbReference type="InterPro" id="IPR005019">
    <property type="entry name" value="Adenine_glyco"/>
</dbReference>
<dbReference type="EMBL" id="CAEZWX010000042">
    <property type="protein sequence ID" value="CAB4668448.1"/>
    <property type="molecule type" value="Genomic_DNA"/>
</dbReference>
<dbReference type="PANTHER" id="PTHR30037:SF4">
    <property type="entry name" value="DNA-3-METHYLADENINE GLYCOSYLASE I"/>
    <property type="match status" value="1"/>
</dbReference>
<gene>
    <name evidence="1" type="ORF">UFOPK2106_00361</name>
    <name evidence="2" type="ORF">UFOPK2328_00419</name>
</gene>
<evidence type="ECO:0000313" key="1">
    <source>
        <dbReference type="EMBL" id="CAB4632782.1"/>
    </source>
</evidence>
<dbReference type="SUPFAM" id="SSF48150">
    <property type="entry name" value="DNA-glycosylase"/>
    <property type="match status" value="1"/>
</dbReference>
<dbReference type="InterPro" id="IPR052891">
    <property type="entry name" value="DNA-3mA_glycosylase"/>
</dbReference>
<dbReference type="AlphaFoldDB" id="A0A6J6J715"/>
<dbReference type="EMBL" id="CAEZVS010000032">
    <property type="protein sequence ID" value="CAB4632782.1"/>
    <property type="molecule type" value="Genomic_DNA"/>
</dbReference>
<organism evidence="1">
    <name type="scientific">freshwater metagenome</name>
    <dbReference type="NCBI Taxonomy" id="449393"/>
    <lineage>
        <taxon>unclassified sequences</taxon>
        <taxon>metagenomes</taxon>
        <taxon>ecological metagenomes</taxon>
    </lineage>
</organism>
<evidence type="ECO:0000313" key="2">
    <source>
        <dbReference type="EMBL" id="CAB4668448.1"/>
    </source>
</evidence>
<dbReference type="Pfam" id="PF03352">
    <property type="entry name" value="Adenine_glyco"/>
    <property type="match status" value="1"/>
</dbReference>
<dbReference type="PANTHER" id="PTHR30037">
    <property type="entry name" value="DNA-3-METHYLADENINE GLYCOSYLASE 1"/>
    <property type="match status" value="1"/>
</dbReference>
<proteinExistence type="predicted"/>
<dbReference type="InterPro" id="IPR011257">
    <property type="entry name" value="DNA_glycosylase"/>
</dbReference>
<protein>
    <submittedName>
        <fullName evidence="1">Unannotated protein</fullName>
    </submittedName>
</protein>
<name>A0A6J6J715_9ZZZZ</name>
<accession>A0A6J6J715</accession>